<sequence>MPQISHGYAIGRVRTLEKRFLSPQHWERFVACRDIPELTKALAESGWGEAQDQAGVDRLCDRHVLEACELIRAITPEPEITDCFFLKYDIINLKALLKARMTDQADPALSENGLLDPQKLRHAVSERSYKELPEEFRETLEQIEERVAADPDPLYVDSRLDKLLYQIIEQRVKHALPEVREYFACEADSVNLLIALRVRRMGRPAEFAEDLFVPGGKISLKTLAALAKDPDKLRKIAEGTPYTQAIGRAIEQMDKGAGLSAIEGEMERYRKDLLKKGRRQILGILPVIEYLAHCEREARNVRLIAVAKAVGISMDALAARLDD</sequence>
<dbReference type="AlphaFoldDB" id="A0A9D1IBZ4"/>
<comment type="caution">
    <text evidence="4">The sequence shown here is derived from an EMBL/GenBank/DDBJ whole genome shotgun (WGS) entry which is preliminary data.</text>
</comment>
<organism evidence="4 5">
    <name type="scientific">Candidatus Pullichristensenella excrementigallinarum</name>
    <dbReference type="NCBI Taxonomy" id="2840907"/>
    <lineage>
        <taxon>Bacteria</taxon>
        <taxon>Bacillati</taxon>
        <taxon>Bacillota</taxon>
        <taxon>Clostridia</taxon>
        <taxon>Candidatus Pullichristensenella</taxon>
    </lineage>
</organism>
<evidence type="ECO:0000256" key="1">
    <source>
        <dbReference type="ARBA" id="ARBA00006709"/>
    </source>
</evidence>
<dbReference type="SUPFAM" id="SSF103486">
    <property type="entry name" value="V-type ATP synthase subunit C"/>
    <property type="match status" value="1"/>
</dbReference>
<keyword evidence="2" id="KW-0813">Transport</keyword>
<dbReference type="InterPro" id="IPR036079">
    <property type="entry name" value="ATPase_csu/dsu_sf"/>
</dbReference>
<dbReference type="InterPro" id="IPR044911">
    <property type="entry name" value="V-type_ATPase_csu/dsu_dom_3"/>
</dbReference>
<name>A0A9D1IBZ4_9FIRM</name>
<dbReference type="PANTHER" id="PTHR38682">
    <property type="entry name" value="V-TYPE ATP SYNTHASE SUBUNIT C"/>
    <property type="match status" value="1"/>
</dbReference>
<dbReference type="InterPro" id="IPR002843">
    <property type="entry name" value="ATPase_V0-cplx_csu/dsu"/>
</dbReference>
<dbReference type="PANTHER" id="PTHR38682:SF1">
    <property type="entry name" value="V-TYPE ATP SYNTHASE SUBUNIT C"/>
    <property type="match status" value="1"/>
</dbReference>
<dbReference type="EMBL" id="DVMU01000105">
    <property type="protein sequence ID" value="HIU33856.1"/>
    <property type="molecule type" value="Genomic_DNA"/>
</dbReference>
<comment type="similarity">
    <text evidence="1">Belongs to the V-ATPase V0D/AC39 subunit family.</text>
</comment>
<gene>
    <name evidence="4" type="ORF">IAB02_04775</name>
</gene>
<evidence type="ECO:0000313" key="4">
    <source>
        <dbReference type="EMBL" id="HIU33856.1"/>
    </source>
</evidence>
<dbReference type="GO" id="GO:0046961">
    <property type="term" value="F:proton-transporting ATPase activity, rotational mechanism"/>
    <property type="evidence" value="ECO:0007669"/>
    <property type="project" value="InterPro"/>
</dbReference>
<dbReference type="Proteomes" id="UP000824072">
    <property type="component" value="Unassembled WGS sequence"/>
</dbReference>
<dbReference type="InterPro" id="IPR035067">
    <property type="entry name" value="V-type_ATPase_csu/dsu"/>
</dbReference>
<reference evidence="4" key="1">
    <citation type="submission" date="2020-10" db="EMBL/GenBank/DDBJ databases">
        <authorList>
            <person name="Gilroy R."/>
        </authorList>
    </citation>
    <scope>NUCLEOTIDE SEQUENCE</scope>
    <source>
        <strain evidence="4">ChiHcec3-11533</strain>
    </source>
</reference>
<protein>
    <submittedName>
        <fullName evidence="4">V-type ATPase subunit</fullName>
    </submittedName>
</protein>
<keyword evidence="3" id="KW-0406">Ion transport</keyword>
<dbReference type="InterPro" id="IPR050873">
    <property type="entry name" value="V-ATPase_V0D/AC39_subunit"/>
</dbReference>
<accession>A0A9D1IBZ4</accession>
<reference evidence="4" key="2">
    <citation type="journal article" date="2021" name="PeerJ">
        <title>Extensive microbial diversity within the chicken gut microbiome revealed by metagenomics and culture.</title>
        <authorList>
            <person name="Gilroy R."/>
            <person name="Ravi A."/>
            <person name="Getino M."/>
            <person name="Pursley I."/>
            <person name="Horton D.L."/>
            <person name="Alikhan N.F."/>
            <person name="Baker D."/>
            <person name="Gharbi K."/>
            <person name="Hall N."/>
            <person name="Watson M."/>
            <person name="Adriaenssens E.M."/>
            <person name="Foster-Nyarko E."/>
            <person name="Jarju S."/>
            <person name="Secka A."/>
            <person name="Antonio M."/>
            <person name="Oren A."/>
            <person name="Chaudhuri R.R."/>
            <person name="La Ragione R."/>
            <person name="Hildebrand F."/>
            <person name="Pallen M.J."/>
        </authorList>
    </citation>
    <scope>NUCLEOTIDE SEQUENCE</scope>
    <source>
        <strain evidence="4">ChiHcec3-11533</strain>
    </source>
</reference>
<evidence type="ECO:0000313" key="5">
    <source>
        <dbReference type="Proteomes" id="UP000824072"/>
    </source>
</evidence>
<evidence type="ECO:0000256" key="3">
    <source>
        <dbReference type="ARBA" id="ARBA00023065"/>
    </source>
</evidence>
<proteinExistence type="inferred from homology"/>
<dbReference type="Gene3D" id="1.20.1690.10">
    <property type="entry name" value="V-type ATP synthase subunit C domain"/>
    <property type="match status" value="2"/>
</dbReference>
<dbReference type="Gene3D" id="1.10.132.50">
    <property type="entry name" value="ATP synthase (C/AC39) subunit, domain 3"/>
    <property type="match status" value="1"/>
</dbReference>
<evidence type="ECO:0000256" key="2">
    <source>
        <dbReference type="ARBA" id="ARBA00022448"/>
    </source>
</evidence>
<dbReference type="Pfam" id="PF01992">
    <property type="entry name" value="vATP-synt_AC39"/>
    <property type="match status" value="1"/>
</dbReference>